<comment type="PTM">
    <text evidence="3">4'-phosphopantetheine is transferred from CoA to a specific serine of apo-ACP by AcpS. This modification is essential for activity because fatty acids are bound in thioester linkage to the sulfhydryl of the prosthetic group.</text>
</comment>
<dbReference type="AlphaFoldDB" id="Q0AYW1"/>
<dbReference type="eggNOG" id="COG0236">
    <property type="taxonomic scope" value="Bacteria"/>
</dbReference>
<evidence type="ECO:0000256" key="2">
    <source>
        <dbReference type="ARBA" id="ARBA00022553"/>
    </source>
</evidence>
<feature type="domain" description="Carrier" evidence="4">
    <location>
        <begin position="2"/>
        <end position="76"/>
    </location>
</feature>
<dbReference type="InterPro" id="IPR036736">
    <property type="entry name" value="ACP-like_sf"/>
</dbReference>
<dbReference type="Proteomes" id="UP000001968">
    <property type="component" value="Chromosome"/>
</dbReference>
<keyword evidence="2 3" id="KW-0597">Phosphoprotein</keyword>
<proteinExistence type="inferred from homology"/>
<evidence type="ECO:0000313" key="5">
    <source>
        <dbReference type="EMBL" id="ABI68093.1"/>
    </source>
</evidence>
<dbReference type="Pfam" id="PF00550">
    <property type="entry name" value="PP-binding"/>
    <property type="match status" value="1"/>
</dbReference>
<dbReference type="PROSITE" id="PS50075">
    <property type="entry name" value="CARRIER"/>
    <property type="match status" value="1"/>
</dbReference>
<evidence type="ECO:0000256" key="1">
    <source>
        <dbReference type="ARBA" id="ARBA00022450"/>
    </source>
</evidence>
<dbReference type="Gene3D" id="1.10.1200.10">
    <property type="entry name" value="ACP-like"/>
    <property type="match status" value="1"/>
</dbReference>
<dbReference type="UniPathway" id="UPA00094"/>
<gene>
    <name evidence="3" type="primary">acpP</name>
    <name evidence="5" type="ordered locus">Swol_0772</name>
</gene>
<dbReference type="InterPro" id="IPR009081">
    <property type="entry name" value="PP-bd_ACP"/>
</dbReference>
<dbReference type="RefSeq" id="WP_011640198.1">
    <property type="nucleotide sequence ID" value="NC_008346.1"/>
</dbReference>
<sequence>MQEFFEKARRILAEQLDIDVDLIKMDTTFDEIEADSIDIVEMIMALEDIYDVEFPEEEQKDYETIGSLINDLYEFLKQSKNAK</sequence>
<comment type="subcellular location">
    <subcellularLocation>
        <location evidence="3">Cytoplasm</location>
    </subcellularLocation>
</comment>
<organism evidence="5 6">
    <name type="scientific">Syntrophomonas wolfei subsp. wolfei (strain DSM 2245B / Goettingen)</name>
    <dbReference type="NCBI Taxonomy" id="335541"/>
    <lineage>
        <taxon>Bacteria</taxon>
        <taxon>Bacillati</taxon>
        <taxon>Bacillota</taxon>
        <taxon>Clostridia</taxon>
        <taxon>Eubacteriales</taxon>
        <taxon>Syntrophomonadaceae</taxon>
        <taxon>Syntrophomonas</taxon>
    </lineage>
</organism>
<keyword evidence="3" id="KW-0443">Lipid metabolism</keyword>
<accession>Q0AYW1</accession>
<comment type="function">
    <text evidence="3">Carrier of the growing fatty acid chain in fatty acid biosynthesis.</text>
</comment>
<dbReference type="KEGG" id="swo:Swol_0772"/>
<dbReference type="EMBL" id="CP000448">
    <property type="protein sequence ID" value="ABI68093.1"/>
    <property type="molecule type" value="Genomic_DNA"/>
</dbReference>
<keyword evidence="3" id="KW-0275">Fatty acid biosynthesis</keyword>
<keyword evidence="6" id="KW-1185">Reference proteome</keyword>
<dbReference type="SUPFAM" id="SSF47336">
    <property type="entry name" value="ACP-like"/>
    <property type="match status" value="1"/>
</dbReference>
<dbReference type="STRING" id="335541.Swol_0772"/>
<feature type="modified residue" description="O-(pantetheine 4'-phosphoryl)serine" evidence="3">
    <location>
        <position position="36"/>
    </location>
</feature>
<keyword evidence="3" id="KW-0444">Lipid biosynthesis</keyword>
<evidence type="ECO:0000313" key="6">
    <source>
        <dbReference type="Proteomes" id="UP000001968"/>
    </source>
</evidence>
<dbReference type="GO" id="GO:0005737">
    <property type="term" value="C:cytoplasm"/>
    <property type="evidence" value="ECO:0007669"/>
    <property type="project" value="UniProtKB-SubCell"/>
</dbReference>
<name>Q0AYW1_SYNWW</name>
<dbReference type="HAMAP" id="MF_01217">
    <property type="entry name" value="Acyl_carrier"/>
    <property type="match status" value="1"/>
</dbReference>
<evidence type="ECO:0000259" key="4">
    <source>
        <dbReference type="PROSITE" id="PS50075"/>
    </source>
</evidence>
<comment type="pathway">
    <text evidence="3">Lipid metabolism; fatty acid biosynthesis.</text>
</comment>
<evidence type="ECO:0000256" key="3">
    <source>
        <dbReference type="HAMAP-Rule" id="MF_01217"/>
    </source>
</evidence>
<keyword evidence="1 3" id="KW-0596">Phosphopantetheine</keyword>
<keyword evidence="3" id="KW-0276">Fatty acid metabolism</keyword>
<dbReference type="GO" id="GO:0000036">
    <property type="term" value="F:acyl carrier activity"/>
    <property type="evidence" value="ECO:0007669"/>
    <property type="project" value="UniProtKB-UniRule"/>
</dbReference>
<dbReference type="HOGENOM" id="CLU_108696_5_1_9"/>
<dbReference type="InterPro" id="IPR003231">
    <property type="entry name" value="ACP"/>
</dbReference>
<protein>
    <recommendedName>
        <fullName evidence="3">Acyl carrier protein</fullName>
        <shortName evidence="3">ACP</shortName>
    </recommendedName>
</protein>
<keyword evidence="3" id="KW-0963">Cytoplasm</keyword>
<reference evidence="6" key="1">
    <citation type="journal article" date="2010" name="Environ. Microbiol.">
        <title>The genome of Syntrophomonas wolfei: new insights into syntrophic metabolism and biohydrogen production.</title>
        <authorList>
            <person name="Sieber J.R."/>
            <person name="Sims D.R."/>
            <person name="Han C."/>
            <person name="Kim E."/>
            <person name="Lykidis A."/>
            <person name="Lapidus A.L."/>
            <person name="McDonnald E."/>
            <person name="Rohlin L."/>
            <person name="Culley D.E."/>
            <person name="Gunsalus R."/>
            <person name="McInerney M.J."/>
        </authorList>
    </citation>
    <scope>NUCLEOTIDE SEQUENCE [LARGE SCALE GENOMIC DNA]</scope>
    <source>
        <strain evidence="6">DSM 2245B / Goettingen</strain>
    </source>
</reference>
<comment type="similarity">
    <text evidence="3">Belongs to the acyl carrier protein (ACP) family.</text>
</comment>
<dbReference type="OrthoDB" id="9804551at2"/>